<evidence type="ECO:0000313" key="12">
    <source>
        <dbReference type="RefSeq" id="XP_026732324.1"/>
    </source>
</evidence>
<name>A0A7E5VVF2_TRINI</name>
<dbReference type="PANTHER" id="PTHR14222:SF1">
    <property type="entry name" value="CONDENSIN-2 COMPLEX SUBUNIT D3"/>
    <property type="match status" value="1"/>
</dbReference>
<dbReference type="Gene3D" id="1.25.10.10">
    <property type="entry name" value="Leucine-rich Repeat Variant"/>
    <property type="match status" value="1"/>
</dbReference>
<dbReference type="GO" id="GO:0051301">
    <property type="term" value="P:cell division"/>
    <property type="evidence" value="ECO:0007669"/>
    <property type="project" value="UniProtKB-KW"/>
</dbReference>
<feature type="region of interest" description="Disordered" evidence="8">
    <location>
        <begin position="371"/>
        <end position="741"/>
    </location>
</feature>
<sequence>MASVVEEICNLQIHLIDAGWAEAIYEADFLEFGDLPTEFENNLENFDLQENFLATIKSIDRWLRPGVETDEERSWITLSQLIPYKKLVALLAYYINYGCKNVQNSDLMTYALLASRVYYKLLSIPGYKGYHIYHSQLFANSLACLGLPRVMSEQESFFNARELTREVNAVIKELRFFVVDLRTTVQILKLTPNDLNFEDILSSLVEVTGGGVANRLNVDKIDLGYITGVVYTIIDILICDPYGRPNARAIQFLFKCLLPKLIVTSTDHRQSVVQASYVTYSGVLVSKFGKAALESYLILLEHLCFSIDHLERAEIRQSRVSLVVGLMSLLPSKAYGKFVNWLIHLSASAKILHRHIAIELLCKLLQNAPQEPDNGEAENEVNDERAEPQAGTSSQTDLQPQPGTSQQPDFQPQPGTSQQPDFQPQPGTSRQPNHEPQPGTSLQTDFQPQPSTSRQPDLEPQPSTSWAPDFEPQPGTSRQQNFVPQPSTSRQPDLEPQPSTSWAPDFEPQPGTSRQQNFVPQPSTSRQPDLEPQPSTSWAPDFEPQPGTSRQQNFVPQPSTSRQPDLEPQPSTSWAPDFEPQPGTSRQQNFVPQPSTSRQPNLEPQPSTSWALDFEPQPGTSRQQNFVPQPSTSRQPNLEPEPSTSWALDFEPQPGTSRQPDLLPQPSTSRQPNLEPQTSTSFAFDFEPQPGTSRQPDIVPQPGTSRQPDFQPQAGTSQQPETGPQPETSLRPYIQPPPSSHLVLERPYTVTMDDDSSQDSQIPAEIELGREEEIVDLLRQRRHTVPHAQILRAMYDRAEDVSGTIRTRALAILTECLENHSPHMIKAVKELRGPGPVSALLVAGARGVGDERAAVRRAGAGYLQRLLAHPASPPPCCTDLTLLAKLCRDASIIVRTAAITAMNDLVVAKSSDIVVDMFLKACMPQLSDPETKVQHQVALIMQHLIMDRLKKFDGPGKEDPLPWTILAGVARNNMRRHLQKACTLIKNVNNGFNYRTVDTLSTHLGTLDDQRDLQCLVLLSCVARYIEYSNIAFVLDYYYGLAENEEGREARLMPLILEVISVWSPYLLPLERSTLRNHLVRRLANAKNDGCRIMCASLATQLDSSNVLWAAELMQLSERRAVTTLDLEEAIRAADLSLLAPMPPSNALLDMFLTMLAEPPAGWDEQKLGSAVAGAGRLCLRSRAAAARVAPALGALLGRAAAALPARVNAVLALADICTRYTCIVDPLLESVCRCLSTNTPSLLRITAARTMTRLLLGGFLRLRTPLYYRYCALLADADHDVREPAEYYVTSCLTTDAIYHHFVDCVVHYNTEHPDYKIEHDARQQIYDVMLQRMSLVQKLNLQCRLARDIIEQAAEMNDEGYEELPTSMDSALLDTITMLIGPRMKLPKKPQPNADGADIEELQERVKNNIVSHKMKRTVAEILVPAVLKLYSRMNDRGGQTGIYIVRLANELLVEYQQEIEESIENDEELIKRVRDYQRNIGLEPTFGNVRNLVTSSAPPDPETPHGPRRRPRPAHSATPRKRALRI</sequence>
<dbReference type="RefSeq" id="XP_026732323.1">
    <property type="nucleotide sequence ID" value="XM_026876522.1"/>
</dbReference>
<comment type="subcellular location">
    <subcellularLocation>
        <location evidence="1">Nucleus</location>
    </subcellularLocation>
</comment>
<feature type="compositionally biased region" description="Basic residues" evidence="8">
    <location>
        <begin position="1509"/>
        <end position="1529"/>
    </location>
</feature>
<keyword evidence="4" id="KW-0226">DNA condensation</keyword>
<evidence type="ECO:0000256" key="7">
    <source>
        <dbReference type="SAM" id="Coils"/>
    </source>
</evidence>
<evidence type="ECO:0000313" key="10">
    <source>
        <dbReference type="Proteomes" id="UP000322000"/>
    </source>
</evidence>
<dbReference type="InterPro" id="IPR011989">
    <property type="entry name" value="ARM-like"/>
</dbReference>
<keyword evidence="7" id="KW-0175">Coiled coil</keyword>
<dbReference type="GO" id="GO:0010032">
    <property type="term" value="P:meiotic chromosome condensation"/>
    <property type="evidence" value="ECO:0007669"/>
    <property type="project" value="TreeGrafter"/>
</dbReference>
<keyword evidence="6" id="KW-0131">Cell cycle</keyword>
<keyword evidence="3" id="KW-0498">Mitosis</keyword>
<evidence type="ECO:0000256" key="6">
    <source>
        <dbReference type="ARBA" id="ARBA00023306"/>
    </source>
</evidence>
<proteinExistence type="predicted"/>
<dbReference type="SUPFAM" id="SSF48371">
    <property type="entry name" value="ARM repeat"/>
    <property type="match status" value="1"/>
</dbReference>
<feature type="compositionally biased region" description="Polar residues" evidence="8">
    <location>
        <begin position="474"/>
        <end position="502"/>
    </location>
</feature>
<feature type="compositionally biased region" description="Polar residues" evidence="8">
    <location>
        <begin position="510"/>
        <end position="538"/>
    </location>
</feature>
<feature type="region of interest" description="Disordered" evidence="8">
    <location>
        <begin position="1492"/>
        <end position="1529"/>
    </location>
</feature>
<dbReference type="OrthoDB" id="10263978at2759"/>
<dbReference type="GO" id="GO:0000796">
    <property type="term" value="C:condensin complex"/>
    <property type="evidence" value="ECO:0007669"/>
    <property type="project" value="TreeGrafter"/>
</dbReference>
<dbReference type="RefSeq" id="XP_026732324.1">
    <property type="nucleotide sequence ID" value="XM_026876523.1"/>
</dbReference>
<dbReference type="GO" id="GO:0042393">
    <property type="term" value="F:histone binding"/>
    <property type="evidence" value="ECO:0007669"/>
    <property type="project" value="TreeGrafter"/>
</dbReference>
<evidence type="ECO:0000259" key="9">
    <source>
        <dbReference type="Pfam" id="PF12717"/>
    </source>
</evidence>
<evidence type="ECO:0000256" key="1">
    <source>
        <dbReference type="ARBA" id="ARBA00004123"/>
    </source>
</evidence>
<feature type="domain" description="Condensin complex subunit 1 C-terminal" evidence="9">
    <location>
        <begin position="1207"/>
        <end position="1333"/>
    </location>
</feature>
<keyword evidence="5" id="KW-0539">Nucleus</keyword>
<dbReference type="GO" id="GO:0007076">
    <property type="term" value="P:mitotic chromosome condensation"/>
    <property type="evidence" value="ECO:0007669"/>
    <property type="project" value="InterPro"/>
</dbReference>
<protein>
    <submittedName>
        <fullName evidence="11 12">Uncharacterized protein LOC113497132</fullName>
    </submittedName>
</protein>
<feature type="compositionally biased region" description="Polar residues" evidence="8">
    <location>
        <begin position="702"/>
        <end position="728"/>
    </location>
</feature>
<evidence type="ECO:0000313" key="11">
    <source>
        <dbReference type="RefSeq" id="XP_026732323.1"/>
    </source>
</evidence>
<dbReference type="InterPro" id="IPR026971">
    <property type="entry name" value="CND1/NCAPD3"/>
</dbReference>
<feature type="coiled-coil region" evidence="7">
    <location>
        <begin position="1448"/>
        <end position="1482"/>
    </location>
</feature>
<gene>
    <name evidence="11 12" type="primary">LOC113497132</name>
</gene>
<evidence type="ECO:0000256" key="2">
    <source>
        <dbReference type="ARBA" id="ARBA00022618"/>
    </source>
</evidence>
<feature type="compositionally biased region" description="Polar residues" evidence="8">
    <location>
        <begin position="582"/>
        <end position="610"/>
    </location>
</feature>
<dbReference type="Pfam" id="PF12717">
    <property type="entry name" value="Cnd1"/>
    <property type="match status" value="1"/>
</dbReference>
<evidence type="ECO:0000256" key="3">
    <source>
        <dbReference type="ARBA" id="ARBA00022776"/>
    </source>
</evidence>
<evidence type="ECO:0000256" key="8">
    <source>
        <dbReference type="SAM" id="MobiDB-lite"/>
    </source>
</evidence>
<keyword evidence="10" id="KW-1185">Reference proteome</keyword>
<dbReference type="KEGG" id="tnl:113497132"/>
<dbReference type="GeneID" id="113497132"/>
<feature type="compositionally biased region" description="Polar residues" evidence="8">
    <location>
        <begin position="390"/>
        <end position="431"/>
    </location>
</feature>
<feature type="compositionally biased region" description="Polar residues" evidence="8">
    <location>
        <begin position="546"/>
        <end position="574"/>
    </location>
</feature>
<organism evidence="10 12">
    <name type="scientific">Trichoplusia ni</name>
    <name type="common">Cabbage looper</name>
    <dbReference type="NCBI Taxonomy" id="7111"/>
    <lineage>
        <taxon>Eukaryota</taxon>
        <taxon>Metazoa</taxon>
        <taxon>Ecdysozoa</taxon>
        <taxon>Arthropoda</taxon>
        <taxon>Hexapoda</taxon>
        <taxon>Insecta</taxon>
        <taxon>Pterygota</taxon>
        <taxon>Neoptera</taxon>
        <taxon>Endopterygota</taxon>
        <taxon>Lepidoptera</taxon>
        <taxon>Glossata</taxon>
        <taxon>Ditrysia</taxon>
        <taxon>Noctuoidea</taxon>
        <taxon>Noctuidae</taxon>
        <taxon>Plusiinae</taxon>
        <taxon>Trichoplusia</taxon>
    </lineage>
</organism>
<dbReference type="InterPro" id="IPR032682">
    <property type="entry name" value="Cnd1_C"/>
</dbReference>
<feature type="compositionally biased region" description="Polar residues" evidence="8">
    <location>
        <begin position="438"/>
        <end position="466"/>
    </location>
</feature>
<accession>A0A7E5VVF2</accession>
<keyword evidence="2" id="KW-0132">Cell division</keyword>
<feature type="compositionally biased region" description="Polar residues" evidence="8">
    <location>
        <begin position="654"/>
        <end position="682"/>
    </location>
</feature>
<dbReference type="GO" id="GO:0000779">
    <property type="term" value="C:condensed chromosome, centromeric region"/>
    <property type="evidence" value="ECO:0007669"/>
    <property type="project" value="TreeGrafter"/>
</dbReference>
<feature type="compositionally biased region" description="Polar residues" evidence="8">
    <location>
        <begin position="618"/>
        <end position="646"/>
    </location>
</feature>
<evidence type="ECO:0000256" key="4">
    <source>
        <dbReference type="ARBA" id="ARBA00023067"/>
    </source>
</evidence>
<dbReference type="InterPro" id="IPR016024">
    <property type="entry name" value="ARM-type_fold"/>
</dbReference>
<dbReference type="Proteomes" id="UP000322000">
    <property type="component" value="Chromosome 9"/>
</dbReference>
<dbReference type="GO" id="GO:0005634">
    <property type="term" value="C:nucleus"/>
    <property type="evidence" value="ECO:0007669"/>
    <property type="project" value="UniProtKB-SubCell"/>
</dbReference>
<dbReference type="PANTHER" id="PTHR14222">
    <property type="entry name" value="CONDENSIN"/>
    <property type="match status" value="1"/>
</dbReference>
<evidence type="ECO:0000256" key="5">
    <source>
        <dbReference type="ARBA" id="ARBA00023242"/>
    </source>
</evidence>
<reference evidence="11 12" key="1">
    <citation type="submission" date="2025-04" db="UniProtKB">
        <authorList>
            <consortium name="RefSeq"/>
        </authorList>
    </citation>
    <scope>IDENTIFICATION</scope>
</reference>